<dbReference type="EMBL" id="AANZ01000004">
    <property type="protein sequence ID" value="EAQ81525.1"/>
    <property type="molecule type" value="Genomic_DNA"/>
</dbReference>
<sequence>MAKASPKPPEYNGYYKDHRLTIAEARKKVVKALAELFAKDAILLTLNVTEQCIVHKFAKYLAPRFRELHVDVEYNGWGDRHPKYLWRIEDEIDKRKLARKEAYPDVLIHWRRYPVNVLVVEVKKTSNTDADARDIDQFKLSSFTAPKLPNDETFHYQVGLFLDILTGRHIKDKLLAKATWYVDGEIKVNEEELCPTRYDGP</sequence>
<proteinExistence type="predicted"/>
<dbReference type="RefSeq" id="WP_002653518.1">
    <property type="nucleotide sequence ID" value="NZ_CH672376.1"/>
</dbReference>
<organism evidence="1 2">
    <name type="scientific">Blastopirellula marina DSM 3645</name>
    <dbReference type="NCBI Taxonomy" id="314230"/>
    <lineage>
        <taxon>Bacteria</taxon>
        <taxon>Pseudomonadati</taxon>
        <taxon>Planctomycetota</taxon>
        <taxon>Planctomycetia</taxon>
        <taxon>Pirellulales</taxon>
        <taxon>Pirellulaceae</taxon>
        <taxon>Blastopirellula</taxon>
    </lineage>
</organism>
<protein>
    <submittedName>
        <fullName evidence="1">Uncharacterized protein</fullName>
    </submittedName>
</protein>
<comment type="caution">
    <text evidence="1">The sequence shown here is derived from an EMBL/GenBank/DDBJ whole genome shotgun (WGS) entry which is preliminary data.</text>
</comment>
<dbReference type="AlphaFoldDB" id="A3ZP51"/>
<reference evidence="1 2" key="1">
    <citation type="submission" date="2006-02" db="EMBL/GenBank/DDBJ databases">
        <authorList>
            <person name="Amann R."/>
            <person name="Ferriera S."/>
            <person name="Johnson J."/>
            <person name="Kravitz S."/>
            <person name="Halpern A."/>
            <person name="Remington K."/>
            <person name="Beeson K."/>
            <person name="Tran B."/>
            <person name="Rogers Y.-H."/>
            <person name="Friedman R."/>
            <person name="Venter J.C."/>
        </authorList>
    </citation>
    <scope>NUCLEOTIDE SEQUENCE [LARGE SCALE GENOMIC DNA]</scope>
    <source>
        <strain evidence="1 2">DSM 3645</strain>
    </source>
</reference>
<dbReference type="Proteomes" id="UP000004358">
    <property type="component" value="Unassembled WGS sequence"/>
</dbReference>
<gene>
    <name evidence="1" type="ORF">DSM3645_28127</name>
</gene>
<dbReference type="STRING" id="314230.DSM3645_28127"/>
<dbReference type="HOGENOM" id="CLU_1358261_0_0_0"/>
<evidence type="ECO:0000313" key="2">
    <source>
        <dbReference type="Proteomes" id="UP000004358"/>
    </source>
</evidence>
<accession>A3ZP51</accession>
<name>A3ZP51_9BACT</name>
<evidence type="ECO:0000313" key="1">
    <source>
        <dbReference type="EMBL" id="EAQ81525.1"/>
    </source>
</evidence>
<dbReference type="OrthoDB" id="8907997at2"/>